<evidence type="ECO:0000256" key="9">
    <source>
        <dbReference type="ARBA" id="ARBA00022833"/>
    </source>
</evidence>
<dbReference type="InterPro" id="IPR017871">
    <property type="entry name" value="ABC_transporter-like_CS"/>
</dbReference>
<dbReference type="Proteomes" id="UP001228171">
    <property type="component" value="Unassembled WGS sequence"/>
</dbReference>
<dbReference type="CDD" id="cd03271">
    <property type="entry name" value="ABC_UvrA_II"/>
    <property type="match status" value="1"/>
</dbReference>
<evidence type="ECO:0000256" key="11">
    <source>
        <dbReference type="ARBA" id="ARBA00022881"/>
    </source>
</evidence>
<feature type="domain" description="ABC transporter" evidence="18">
    <location>
        <begin position="624"/>
        <end position="957"/>
    </location>
</feature>
<evidence type="ECO:0000256" key="8">
    <source>
        <dbReference type="ARBA" id="ARBA00022771"/>
    </source>
</evidence>
<keyword evidence="9 17" id="KW-0862">Zinc</keyword>
<keyword evidence="10 17" id="KW-0067">ATP-binding</keyword>
<dbReference type="CDD" id="cd03270">
    <property type="entry name" value="ABC_UvrA_I"/>
    <property type="match status" value="1"/>
</dbReference>
<evidence type="ECO:0000256" key="5">
    <source>
        <dbReference type="ARBA" id="ARBA00022741"/>
    </source>
</evidence>
<evidence type="ECO:0000313" key="19">
    <source>
        <dbReference type="EMBL" id="MDP4544285.1"/>
    </source>
</evidence>
<evidence type="ECO:0000256" key="6">
    <source>
        <dbReference type="ARBA" id="ARBA00022763"/>
    </source>
</evidence>
<dbReference type="NCBIfam" id="NF001503">
    <property type="entry name" value="PRK00349.1"/>
    <property type="match status" value="1"/>
</dbReference>
<accession>A0ABT9HET0</accession>
<keyword evidence="12 17" id="KW-0238">DNA-binding</keyword>
<dbReference type="InterPro" id="IPR041102">
    <property type="entry name" value="UvrA_inter"/>
</dbReference>
<evidence type="ECO:0000256" key="15">
    <source>
        <dbReference type="ARBA" id="ARBA00039316"/>
    </source>
</evidence>
<evidence type="ECO:0000256" key="4">
    <source>
        <dbReference type="ARBA" id="ARBA00022737"/>
    </source>
</evidence>
<evidence type="ECO:0000256" key="3">
    <source>
        <dbReference type="ARBA" id="ARBA00022723"/>
    </source>
</evidence>
<feature type="zinc finger region" description="C4-type" evidence="17">
    <location>
        <begin position="259"/>
        <end position="286"/>
    </location>
</feature>
<dbReference type="InterPro" id="IPR013815">
    <property type="entry name" value="ATP_grasp_subdomain_1"/>
</dbReference>
<comment type="similarity">
    <text evidence="14 17">Belongs to the ABC transporter superfamily. UvrA family.</text>
</comment>
<keyword evidence="5 17" id="KW-0547">Nucleotide-binding</keyword>
<keyword evidence="11 17" id="KW-0267">Excision nuclease</keyword>
<evidence type="ECO:0000259" key="18">
    <source>
        <dbReference type="PROSITE" id="PS50893"/>
    </source>
</evidence>
<protein>
    <recommendedName>
        <fullName evidence="15 17">UvrABC system protein A</fullName>
        <shortName evidence="17">UvrA protein</shortName>
    </recommendedName>
    <alternativeName>
        <fullName evidence="16 17">Excinuclease ABC subunit A</fullName>
    </alternativeName>
</protein>
<keyword evidence="3 17" id="KW-0479">Metal-binding</keyword>
<dbReference type="NCBIfam" id="TIGR00630">
    <property type="entry name" value="uvra"/>
    <property type="match status" value="1"/>
</dbReference>
<dbReference type="Gene3D" id="3.30.1490.20">
    <property type="entry name" value="ATP-grasp fold, A domain"/>
    <property type="match status" value="1"/>
</dbReference>
<comment type="function">
    <text evidence="17">The UvrABC repair system catalyzes the recognition and processing of DNA lesions. UvrA is an ATPase and a DNA-binding protein. A damage recognition complex composed of 2 UvrA and 2 UvrB subunits scans DNA for abnormalities. When the presence of a lesion has been verified by UvrB, the UvrA molecules dissociate.</text>
</comment>
<sequence>MAHDHIAIRGARTHNLKNIDLDIPRDKFVVITGLSGSGKSSLAFDTLYAEGQRRYVESLSAYARQFLSQMEKPEVDSIEGLSPAIAIEQKSTNHNPRSTVGTITEIYDYLRLLYARIGTPYCPEHGEPMVAQSVTEMVDQVMALPEDTKLMILAPVIRERKGEHTVLLEQLIGQGFVRVRVDGDVYDTDELPTLDKKKKHTIEVVVDRFKVRDDLGNRVAESLETALRLGQGLVTLHFMDGNPKEGGDENQVMSAKHSCPVCDRAVSELEPRMFSFNNPYGACPSCDGLGKRQYFSAEKLITHHEKSLNQGAINGWDKRHAYYFGLLSTVCHHFKIDMDTPWQDLPKAQQDIIMHGSGKEKLTFNFTDERGRKTNKTVPFEGVLPYLERRYAKTQSNLVRDELAKYLADTTCNVCDGARLNEISRNVRVDDQTIAQIVKLSIGDAADYYKTLKIGGHKGEVAEKIFKEINERLNFLVSVGLDYLTLARSAETLSGGEAQRIRLASQIGAGLMGVMYVLDEPSIGLHQRDNDRLLKTLTRLRDLGNTVLVVEHDEDAIRQADHVIDIGVGAGVHGGHIIAQGSVDDIMATKGSLTGQYMSGEKRIEIPSIRHKAKTIEVEAKGKAKPKQVPMSIELKGATGNNLKNVDLSLPIGIMTCITGVSGSGKSTLINRTLMPIAATQLNNASTLIADKHDSISGLEHLDKMVDIDQSPIGRTPRSNPATYTGVFTPVREMFAQTQEARARGYKAGRFSFNVKGGRCEMCQGDGLIKVEMHFLPDMYVPCDTCHGKRYNRETLEIHYKGKNIADVLDMTVEDATEFFSAIPAIHRRLQALMDVGLSYIRLGQSAPTLSGGEAQRVKLARELAKRDTGQTLYILDEPTTGLHFHDIDKLLHILHTLRDKGNTIVVIEHNLDVIKTADWVIDLGPEGGKGGGMIIAEGTPEEVAEVKGSYTGEFLKPMLKQKMKEVS</sequence>
<keyword evidence="20" id="KW-1185">Reference proteome</keyword>
<feature type="binding site" evidence="17">
    <location>
        <begin position="33"/>
        <end position="40"/>
    </location>
    <ligand>
        <name>ATP</name>
        <dbReference type="ChEBI" id="CHEBI:30616"/>
    </ligand>
</feature>
<organism evidence="19 20">
    <name type="scientific">Psychrobacter faecalis</name>
    <dbReference type="NCBI Taxonomy" id="180588"/>
    <lineage>
        <taxon>Bacteria</taxon>
        <taxon>Pseudomonadati</taxon>
        <taxon>Pseudomonadota</taxon>
        <taxon>Gammaproteobacteria</taxon>
        <taxon>Moraxellales</taxon>
        <taxon>Moraxellaceae</taxon>
        <taxon>Psychrobacter</taxon>
    </lineage>
</organism>
<comment type="subunit">
    <text evidence="17">Forms a heterotetramer with UvrB during the search for lesions.</text>
</comment>
<dbReference type="Pfam" id="PF17755">
    <property type="entry name" value="UvrA_DNA-bind"/>
    <property type="match status" value="1"/>
</dbReference>
<keyword evidence="7 17" id="KW-0228">DNA excision</keyword>
<dbReference type="HAMAP" id="MF_00205">
    <property type="entry name" value="UvrA"/>
    <property type="match status" value="1"/>
</dbReference>
<dbReference type="PROSITE" id="PS00211">
    <property type="entry name" value="ABC_TRANSPORTER_1"/>
    <property type="match status" value="2"/>
</dbReference>
<dbReference type="InterPro" id="IPR027417">
    <property type="entry name" value="P-loop_NTPase"/>
</dbReference>
<evidence type="ECO:0000256" key="12">
    <source>
        <dbReference type="ARBA" id="ARBA00023125"/>
    </source>
</evidence>
<dbReference type="InterPro" id="IPR004602">
    <property type="entry name" value="UvrA"/>
</dbReference>
<evidence type="ECO:0000256" key="17">
    <source>
        <dbReference type="HAMAP-Rule" id="MF_00205"/>
    </source>
</evidence>
<evidence type="ECO:0000256" key="2">
    <source>
        <dbReference type="ARBA" id="ARBA00022490"/>
    </source>
</evidence>
<dbReference type="PANTHER" id="PTHR43152">
    <property type="entry name" value="UVRABC SYSTEM PROTEIN A"/>
    <property type="match status" value="1"/>
</dbReference>
<evidence type="ECO:0000256" key="13">
    <source>
        <dbReference type="ARBA" id="ARBA00023204"/>
    </source>
</evidence>
<feature type="binding site" evidence="17">
    <location>
        <begin position="660"/>
        <end position="667"/>
    </location>
    <ligand>
        <name>ATP</name>
        <dbReference type="ChEBI" id="CHEBI:30616"/>
    </ligand>
</feature>
<keyword evidence="4 17" id="KW-0677">Repeat</keyword>
<dbReference type="Gene3D" id="1.20.1580.10">
    <property type="entry name" value="ABC transporter ATPase like domain"/>
    <property type="match status" value="2"/>
</dbReference>
<dbReference type="GO" id="GO:0016787">
    <property type="term" value="F:hydrolase activity"/>
    <property type="evidence" value="ECO:0007669"/>
    <property type="project" value="UniProtKB-KW"/>
</dbReference>
<comment type="caution">
    <text evidence="19">The sequence shown here is derived from an EMBL/GenBank/DDBJ whole genome shotgun (WGS) entry which is preliminary data.</text>
</comment>
<keyword evidence="8 17" id="KW-0863">Zinc-finger</keyword>
<evidence type="ECO:0000256" key="16">
    <source>
        <dbReference type="ARBA" id="ARBA00042156"/>
    </source>
</evidence>
<evidence type="ECO:0000313" key="20">
    <source>
        <dbReference type="Proteomes" id="UP001228171"/>
    </source>
</evidence>
<keyword evidence="17" id="KW-0742">SOS response</keyword>
<evidence type="ECO:0000256" key="10">
    <source>
        <dbReference type="ARBA" id="ARBA00022840"/>
    </source>
</evidence>
<gene>
    <name evidence="17 19" type="primary">uvrA</name>
    <name evidence="19" type="ORF">Q8P09_04235</name>
</gene>
<dbReference type="Pfam" id="PF17760">
    <property type="entry name" value="UvrA_inter"/>
    <property type="match status" value="1"/>
</dbReference>
<dbReference type="Gene3D" id="1.10.8.280">
    <property type="entry name" value="ABC transporter ATPase domain-like"/>
    <property type="match status" value="1"/>
</dbReference>
<keyword evidence="13 17" id="KW-0234">DNA repair</keyword>
<proteinExistence type="inferred from homology"/>
<dbReference type="PROSITE" id="PS50893">
    <property type="entry name" value="ABC_TRANSPORTER_2"/>
    <property type="match status" value="1"/>
</dbReference>
<dbReference type="PANTHER" id="PTHR43152:SF3">
    <property type="entry name" value="UVRABC SYSTEM PROTEIN A"/>
    <property type="match status" value="1"/>
</dbReference>
<keyword evidence="6 17" id="KW-0227">DNA damage</keyword>
<evidence type="ECO:0000256" key="14">
    <source>
        <dbReference type="ARBA" id="ARBA00038000"/>
    </source>
</evidence>
<keyword evidence="2 17" id="KW-0963">Cytoplasm</keyword>
<reference evidence="19 20" key="1">
    <citation type="submission" date="2023-08" db="EMBL/GenBank/DDBJ databases">
        <authorList>
            <person name="Kumar R."/>
        </authorList>
    </citation>
    <scope>NUCLEOTIDE SEQUENCE [LARGE SCALE GENOMIC DNA]</scope>
    <source>
        <strain evidence="19 20">LUR13</strain>
    </source>
</reference>
<dbReference type="Gene3D" id="3.40.50.300">
    <property type="entry name" value="P-loop containing nucleotide triphosphate hydrolases"/>
    <property type="match status" value="2"/>
</dbReference>
<evidence type="ECO:0000256" key="1">
    <source>
        <dbReference type="ARBA" id="ARBA00004496"/>
    </source>
</evidence>
<dbReference type="SUPFAM" id="SSF52540">
    <property type="entry name" value="P-loop containing nucleoside triphosphate hydrolases"/>
    <property type="match status" value="2"/>
</dbReference>
<keyword evidence="19" id="KW-0378">Hydrolase</keyword>
<feature type="zinc finger region" description="C4-type" evidence="17">
    <location>
        <begin position="760"/>
        <end position="786"/>
    </location>
</feature>
<evidence type="ECO:0000256" key="7">
    <source>
        <dbReference type="ARBA" id="ARBA00022769"/>
    </source>
</evidence>
<name>A0ABT9HET0_9GAMM</name>
<comment type="subcellular location">
    <subcellularLocation>
        <location evidence="1 17">Cytoplasm</location>
    </subcellularLocation>
</comment>
<dbReference type="InterPro" id="IPR003439">
    <property type="entry name" value="ABC_transporter-like_ATP-bd"/>
</dbReference>
<dbReference type="RefSeq" id="WP_305935560.1">
    <property type="nucleotide sequence ID" value="NZ_JAVAJI010000004.1"/>
</dbReference>
<dbReference type="EMBL" id="JAVAJI010000004">
    <property type="protein sequence ID" value="MDP4544285.1"/>
    <property type="molecule type" value="Genomic_DNA"/>
</dbReference>
<dbReference type="InterPro" id="IPR041552">
    <property type="entry name" value="UvrA_DNA-bd"/>
</dbReference>